<feature type="signal peptide" evidence="8">
    <location>
        <begin position="1"/>
        <end position="25"/>
    </location>
</feature>
<dbReference type="InterPro" id="IPR003368">
    <property type="entry name" value="POMP_repeat"/>
</dbReference>
<evidence type="ECO:0000256" key="5">
    <source>
        <dbReference type="ARBA" id="ARBA00022729"/>
    </source>
</evidence>
<dbReference type="AlphaFoldDB" id="A0A4R2IDQ6"/>
<name>A0A4R2IDQ6_9GAMM</name>
<comment type="caution">
    <text evidence="9">The sequence shown here is derived from an EMBL/GenBank/DDBJ whole genome shotgun (WGS) entry which is preliminary data.</text>
</comment>
<dbReference type="RefSeq" id="WP_158287410.1">
    <property type="nucleotide sequence ID" value="NZ_SLWQ01000004.1"/>
</dbReference>
<accession>A0A4R2IDQ6</accession>
<evidence type="ECO:0000256" key="8">
    <source>
        <dbReference type="SAM" id="SignalP"/>
    </source>
</evidence>
<evidence type="ECO:0000256" key="1">
    <source>
        <dbReference type="ARBA" id="ARBA00004196"/>
    </source>
</evidence>
<sequence length="586" mass="58207">MPHVARWSSSLSVLVALLAAPAATAQYVFVGPASDPDCDYTTIQAAVDAWAASPSPDFLAIYVTSAQAYTATAITIPTPAASTGLAISGGMPSCHLQAANGHVVLDGTGNGGVPVITVDGSVAGDEHRFEVTLGPFEVTGGHVPGNGGGVRVRGNVVVTLFETDVHDNSAVNGGGVSIEEAVAGAPHLILVGNQAPATIRDNVADHDGGGLYCTNATMYCDRYCAVAGNQAGVDGGGIAQQACGTALYPAPSSASDPEVGIRSNTAVGSGGGVWASGGSFNLGTSTPLKPVPVSGNHAGGSGGGLYLTGVGTGSSLTFRGVHFDDNSAGGNGGALYADASLLMVDAPIVVNCGRAFDGCPRFKGNHADGAGGALALAGDASLLAWNAVFADNDAAQASLVQVAAPPTGVTLINTHVAGNHGAPELLRSSGGYVDLRYVTIADNGADDDALVRFDAAGIFSANNSILWDDNGASSGVVLAAPTGMTFNVDCVLVHEDGMLAGQPGVTGLVVADPAWDTSGTYPAGIYAPGADSPAVDACGPGSGNIPDLIGTPRPQDLPKPDGAGTFDMGAIERTPDTIFADGFEVP</sequence>
<dbReference type="Proteomes" id="UP000294862">
    <property type="component" value="Unassembled WGS sequence"/>
</dbReference>
<dbReference type="InterPro" id="IPR011050">
    <property type="entry name" value="Pectin_lyase_fold/virulence"/>
</dbReference>
<dbReference type="OrthoDB" id="10021549at2"/>
<reference evidence="9 10" key="1">
    <citation type="journal article" date="2015" name="Stand. Genomic Sci.">
        <title>Genomic Encyclopedia of Bacterial and Archaeal Type Strains, Phase III: the genomes of soil and plant-associated and newly described type strains.</title>
        <authorList>
            <person name="Whitman W.B."/>
            <person name="Woyke T."/>
            <person name="Klenk H.P."/>
            <person name="Zhou Y."/>
            <person name="Lilburn T.G."/>
            <person name="Beck B.J."/>
            <person name="De Vos P."/>
            <person name="Vandamme P."/>
            <person name="Eisen J.A."/>
            <person name="Garrity G."/>
            <person name="Hugenholtz P."/>
            <person name="Kyrpides N.C."/>
        </authorList>
    </citation>
    <scope>NUCLEOTIDE SEQUENCE [LARGE SCALE GENOMIC DNA]</scope>
    <source>
        <strain evidence="9 10">A3</strain>
    </source>
</reference>
<evidence type="ECO:0000256" key="3">
    <source>
        <dbReference type="ARBA" id="ARBA00004613"/>
    </source>
</evidence>
<dbReference type="GO" id="GO:0005576">
    <property type="term" value="C:extracellular region"/>
    <property type="evidence" value="ECO:0007669"/>
    <property type="project" value="UniProtKB-SubCell"/>
</dbReference>
<dbReference type="EMBL" id="SLWQ01000004">
    <property type="protein sequence ID" value="TCO40755.1"/>
    <property type="molecule type" value="Genomic_DNA"/>
</dbReference>
<keyword evidence="6" id="KW-0472">Membrane</keyword>
<dbReference type="GO" id="GO:0009279">
    <property type="term" value="C:cell outer membrane"/>
    <property type="evidence" value="ECO:0007669"/>
    <property type="project" value="UniProtKB-SubCell"/>
</dbReference>
<evidence type="ECO:0000256" key="2">
    <source>
        <dbReference type="ARBA" id="ARBA00004442"/>
    </source>
</evidence>
<dbReference type="NCBIfam" id="TIGR01376">
    <property type="entry name" value="POMP_repeat"/>
    <property type="match status" value="1"/>
</dbReference>
<gene>
    <name evidence="9" type="ORF">EV148_104116</name>
</gene>
<evidence type="ECO:0000313" key="9">
    <source>
        <dbReference type="EMBL" id="TCO40755.1"/>
    </source>
</evidence>
<feature type="chain" id="PRO_5020465320" evidence="8">
    <location>
        <begin position="26"/>
        <end position="586"/>
    </location>
</feature>
<comment type="subcellular location">
    <subcellularLocation>
        <location evidence="1">Cell envelope</location>
    </subcellularLocation>
    <subcellularLocation>
        <location evidence="2">Cell outer membrane</location>
    </subcellularLocation>
    <subcellularLocation>
        <location evidence="3">Secreted</location>
    </subcellularLocation>
</comment>
<dbReference type="Pfam" id="PF02415">
    <property type="entry name" value="Chlam_PMP"/>
    <property type="match status" value="1"/>
</dbReference>
<protein>
    <submittedName>
        <fullName evidence="9">Putative outer membrane repeat protein</fullName>
    </submittedName>
</protein>
<keyword evidence="10" id="KW-1185">Reference proteome</keyword>
<organism evidence="9 10">
    <name type="scientific">Dokdonella fugitiva</name>
    <dbReference type="NCBI Taxonomy" id="328517"/>
    <lineage>
        <taxon>Bacteria</taxon>
        <taxon>Pseudomonadati</taxon>
        <taxon>Pseudomonadota</taxon>
        <taxon>Gammaproteobacteria</taxon>
        <taxon>Lysobacterales</taxon>
        <taxon>Rhodanobacteraceae</taxon>
        <taxon>Dokdonella</taxon>
    </lineage>
</organism>
<keyword evidence="5 8" id="KW-0732">Signal</keyword>
<evidence type="ECO:0000313" key="10">
    <source>
        <dbReference type="Proteomes" id="UP000294862"/>
    </source>
</evidence>
<evidence type="ECO:0000256" key="6">
    <source>
        <dbReference type="ARBA" id="ARBA00023136"/>
    </source>
</evidence>
<proteinExistence type="predicted"/>
<evidence type="ECO:0000256" key="4">
    <source>
        <dbReference type="ARBA" id="ARBA00022525"/>
    </source>
</evidence>
<keyword evidence="7" id="KW-0998">Cell outer membrane</keyword>
<dbReference type="SUPFAM" id="SSF51126">
    <property type="entry name" value="Pectin lyase-like"/>
    <property type="match status" value="1"/>
</dbReference>
<evidence type="ECO:0000256" key="7">
    <source>
        <dbReference type="ARBA" id="ARBA00023237"/>
    </source>
</evidence>
<keyword evidence="4" id="KW-0964">Secreted</keyword>